<organism evidence="4">
    <name type="scientific">Pseudothermotoga hypogea</name>
    <dbReference type="NCBI Taxonomy" id="57487"/>
    <lineage>
        <taxon>Bacteria</taxon>
        <taxon>Thermotogati</taxon>
        <taxon>Thermotogota</taxon>
        <taxon>Thermotogae</taxon>
        <taxon>Thermotogales</taxon>
        <taxon>Thermotogaceae</taxon>
        <taxon>Pseudothermotoga</taxon>
    </lineage>
</organism>
<feature type="domain" description="Helix-turn-helix type 11" evidence="1">
    <location>
        <begin position="26"/>
        <end position="76"/>
    </location>
</feature>
<gene>
    <name evidence="4" type="ORF">ENW55_01650</name>
</gene>
<dbReference type="InterPro" id="IPR036390">
    <property type="entry name" value="WH_DNA-bd_sf"/>
</dbReference>
<dbReference type="InterPro" id="IPR036388">
    <property type="entry name" value="WH-like_DNA-bd_sf"/>
</dbReference>
<dbReference type="Pfam" id="PF13280">
    <property type="entry name" value="WYL"/>
    <property type="match status" value="1"/>
</dbReference>
<dbReference type="AlphaFoldDB" id="A0A832I7N1"/>
<dbReference type="InterPro" id="IPR051534">
    <property type="entry name" value="CBASS_pafABC_assoc_protein"/>
</dbReference>
<feature type="domain" description="WCX" evidence="3">
    <location>
        <begin position="259"/>
        <end position="336"/>
    </location>
</feature>
<dbReference type="PANTHER" id="PTHR34580:SF1">
    <property type="entry name" value="PROTEIN PAFC"/>
    <property type="match status" value="1"/>
</dbReference>
<dbReference type="PROSITE" id="PS52050">
    <property type="entry name" value="WYL"/>
    <property type="match status" value="1"/>
</dbReference>
<evidence type="ECO:0000259" key="2">
    <source>
        <dbReference type="Pfam" id="PF13280"/>
    </source>
</evidence>
<dbReference type="PIRSF" id="PIRSF016838">
    <property type="entry name" value="PafC"/>
    <property type="match status" value="1"/>
</dbReference>
<dbReference type="InterPro" id="IPR028349">
    <property type="entry name" value="PafC-like"/>
</dbReference>
<dbReference type="InterPro" id="IPR057727">
    <property type="entry name" value="WCX_dom"/>
</dbReference>
<reference evidence="4" key="1">
    <citation type="journal article" date="2020" name="mSystems">
        <title>Genome- and Community-Level Interaction Insights into Carbon Utilization and Element Cycling Functions of Hydrothermarchaeota in Hydrothermal Sediment.</title>
        <authorList>
            <person name="Zhou Z."/>
            <person name="Liu Y."/>
            <person name="Xu W."/>
            <person name="Pan J."/>
            <person name="Luo Z.H."/>
            <person name="Li M."/>
        </authorList>
    </citation>
    <scope>NUCLEOTIDE SEQUENCE [LARGE SCALE GENOMIC DNA]</scope>
    <source>
        <strain evidence="4">SpSt-86</strain>
    </source>
</reference>
<evidence type="ECO:0000259" key="3">
    <source>
        <dbReference type="Pfam" id="PF25583"/>
    </source>
</evidence>
<name>A0A832I7N1_9THEM</name>
<dbReference type="EMBL" id="DTKQ01000013">
    <property type="protein sequence ID" value="HGZ78674.1"/>
    <property type="molecule type" value="Genomic_DNA"/>
</dbReference>
<dbReference type="SUPFAM" id="SSF46785">
    <property type="entry name" value="Winged helix' DNA-binding domain"/>
    <property type="match status" value="1"/>
</dbReference>
<dbReference type="InterPro" id="IPR013196">
    <property type="entry name" value="HTH_11"/>
</dbReference>
<protein>
    <submittedName>
        <fullName evidence="4">Transcriptional regulator</fullName>
    </submittedName>
</protein>
<sequence length="347" mass="41353">MRKESKNFTKNFQSLKRRDVETKLNRIFRLLYRLMSGSTVESSKLAEEFGVSIRTVERYIEELRMAGVPITSSQGRHKMAKSMLDIDYDYTLSLTAREKKILLLMIVLAKNYFGSLYSKDLQNIESQIINSLSLDSFYSKYAYYVQCYSFLQPKVEEVDIRVVEAIEEAIANHVVIQFNYHHPERRWQKYTVEPYRIVFSDEHWYLFCRDVERNFKLFLRLSRIHVPVISTERSFSMPTRQEIDTMLSKVWGTHFSEREYEIKIWFSKRVARKIEETTRHSSQKLEYNDDGSVVCHVKVCGYKELISWVLSWGSDAKILAPEWIKRRFRKEVEKMVTLYENDKPVSI</sequence>
<dbReference type="Gene3D" id="1.10.10.10">
    <property type="entry name" value="Winged helix-like DNA-binding domain superfamily/Winged helix DNA-binding domain"/>
    <property type="match status" value="1"/>
</dbReference>
<evidence type="ECO:0000313" key="4">
    <source>
        <dbReference type="EMBL" id="HGZ78674.1"/>
    </source>
</evidence>
<feature type="domain" description="WYL" evidence="2">
    <location>
        <begin position="162"/>
        <end position="225"/>
    </location>
</feature>
<comment type="caution">
    <text evidence="4">The sequence shown here is derived from an EMBL/GenBank/DDBJ whole genome shotgun (WGS) entry which is preliminary data.</text>
</comment>
<proteinExistence type="predicted"/>
<dbReference type="Pfam" id="PF25583">
    <property type="entry name" value="WCX"/>
    <property type="match status" value="1"/>
</dbReference>
<dbReference type="InterPro" id="IPR026881">
    <property type="entry name" value="WYL_dom"/>
</dbReference>
<evidence type="ECO:0000259" key="1">
    <source>
        <dbReference type="Pfam" id="PF08279"/>
    </source>
</evidence>
<dbReference type="PANTHER" id="PTHR34580">
    <property type="match status" value="1"/>
</dbReference>
<accession>A0A832I7N1</accession>
<dbReference type="Pfam" id="PF08279">
    <property type="entry name" value="HTH_11"/>
    <property type="match status" value="1"/>
</dbReference>